<name>A0ABU8XSL8_9PROT</name>
<dbReference type="InterPro" id="IPR051792">
    <property type="entry name" value="GGT_bact"/>
</dbReference>
<dbReference type="Pfam" id="PF01019">
    <property type="entry name" value="G_glu_transpept"/>
    <property type="match status" value="2"/>
</dbReference>
<keyword evidence="4" id="KW-0865">Zymogen</keyword>
<comment type="similarity">
    <text evidence="1">Belongs to the gamma-glutamyltransferase family.</text>
</comment>
<protein>
    <submittedName>
        <fullName evidence="5">Gamma-glutamyltransferase</fullName>
        <ecNumber evidence="5">2.3.2.2</ecNumber>
    </submittedName>
</protein>
<dbReference type="InterPro" id="IPR043137">
    <property type="entry name" value="GGT_ssub_C"/>
</dbReference>
<dbReference type="InterPro" id="IPR029055">
    <property type="entry name" value="Ntn_hydrolases_N"/>
</dbReference>
<reference evidence="5 6" key="1">
    <citation type="submission" date="2024-01" db="EMBL/GenBank/DDBJ databases">
        <title>Multi-omics insights into the function and evolution of sodium benzoate biodegradation pathways in Benzoatithermus flavus gen. nov., sp. nov. from hot spring.</title>
        <authorList>
            <person name="Hu C.-J."/>
            <person name="Li W.-J."/>
        </authorList>
    </citation>
    <scope>NUCLEOTIDE SEQUENCE [LARGE SCALE GENOMIC DNA]</scope>
    <source>
        <strain evidence="5 6">SYSU G07066</strain>
    </source>
</reference>
<evidence type="ECO:0000256" key="3">
    <source>
        <dbReference type="ARBA" id="ARBA00022801"/>
    </source>
</evidence>
<sequence>MIAGTTWQVDKEVVRSARGVVAAQSRAAAEVGAEILRAGGNAVDAAIAASLALGVVEPWMSGLGGGGCMLVWLAEEGRAEAIDFGMVSPRKLDPALYPLAGGKAGDLFGWPAVVGDRNLHGPFSVAVPGQADGYRLAHERFGRLPFAELAAPAIALAEAGLAVDWYVSQTIANAARELRLHPEAAAVWLPEGLPPVPPWTGDPLRLALPGLADSLRELAEEGPRGFYEGGLAMRLLADCTRLGVPIDAADLAAYRARITAPLAAEHRGNRFLAMPGLYAGTSFVRCLELLRELEPGRDRHPGPAAFTAYARALLGAYRERLTDQGDDRRAPACTSHLSVVDRHGNLVALTQTLLSTFGSKLLAPGTGLLLNNGIMWFDPRPGGPNAIGPAKRPLSNMCPVLGFSGERRFALGASGGRRILPAVLQIASFLADFEMSLEDAFRQPRLDVSGPDLVTLDARLGFAIEPDALSGVPVRSLPPQPSPLLFACPGAVLHDAAEERNEGMTEIWQPRAAAAAEI</sequence>
<proteinExistence type="inferred from homology"/>
<keyword evidence="5" id="KW-0012">Acyltransferase</keyword>
<keyword evidence="3" id="KW-0378">Hydrolase</keyword>
<dbReference type="GO" id="GO:0103068">
    <property type="term" value="F:leukotriene C4 gamma-glutamyl transferase activity"/>
    <property type="evidence" value="ECO:0007669"/>
    <property type="project" value="UniProtKB-EC"/>
</dbReference>
<evidence type="ECO:0000313" key="5">
    <source>
        <dbReference type="EMBL" id="MEK0084205.1"/>
    </source>
</evidence>
<accession>A0ABU8XSL8</accession>
<organism evidence="5 6">
    <name type="scientific">Benzoatithermus flavus</name>
    <dbReference type="NCBI Taxonomy" id="3108223"/>
    <lineage>
        <taxon>Bacteria</taxon>
        <taxon>Pseudomonadati</taxon>
        <taxon>Pseudomonadota</taxon>
        <taxon>Alphaproteobacteria</taxon>
        <taxon>Geminicoccales</taxon>
        <taxon>Geminicoccaceae</taxon>
        <taxon>Benzoatithermus</taxon>
    </lineage>
</organism>
<dbReference type="PANTHER" id="PTHR43199">
    <property type="entry name" value="GLUTATHIONE HYDROLASE"/>
    <property type="match status" value="1"/>
</dbReference>
<dbReference type="PANTHER" id="PTHR43199:SF1">
    <property type="entry name" value="GLUTATHIONE HYDROLASE PROENZYME"/>
    <property type="match status" value="1"/>
</dbReference>
<keyword evidence="2 5" id="KW-0808">Transferase</keyword>
<keyword evidence="6" id="KW-1185">Reference proteome</keyword>
<dbReference type="SUPFAM" id="SSF56235">
    <property type="entry name" value="N-terminal nucleophile aminohydrolases (Ntn hydrolases)"/>
    <property type="match status" value="1"/>
</dbReference>
<evidence type="ECO:0000313" key="6">
    <source>
        <dbReference type="Proteomes" id="UP001375743"/>
    </source>
</evidence>
<gene>
    <name evidence="5" type="ORF">U1T56_13665</name>
</gene>
<evidence type="ECO:0000256" key="4">
    <source>
        <dbReference type="ARBA" id="ARBA00023145"/>
    </source>
</evidence>
<dbReference type="EC" id="2.3.2.2" evidence="5"/>
<dbReference type="Gene3D" id="3.60.20.40">
    <property type="match status" value="1"/>
</dbReference>
<comment type="caution">
    <text evidence="5">The sequence shown here is derived from an EMBL/GenBank/DDBJ whole genome shotgun (WGS) entry which is preliminary data.</text>
</comment>
<dbReference type="PRINTS" id="PR01210">
    <property type="entry name" value="GGTRANSPTASE"/>
</dbReference>
<dbReference type="Proteomes" id="UP001375743">
    <property type="component" value="Unassembled WGS sequence"/>
</dbReference>
<dbReference type="RefSeq" id="WP_418160054.1">
    <property type="nucleotide sequence ID" value="NZ_JBBLZC010000013.1"/>
</dbReference>
<dbReference type="EMBL" id="JBBLZC010000013">
    <property type="protein sequence ID" value="MEK0084205.1"/>
    <property type="molecule type" value="Genomic_DNA"/>
</dbReference>
<evidence type="ECO:0000256" key="1">
    <source>
        <dbReference type="ARBA" id="ARBA00009381"/>
    </source>
</evidence>
<evidence type="ECO:0000256" key="2">
    <source>
        <dbReference type="ARBA" id="ARBA00022679"/>
    </source>
</evidence>